<evidence type="ECO:0000313" key="2">
    <source>
        <dbReference type="Proteomes" id="UP000579945"/>
    </source>
</evidence>
<dbReference type="EMBL" id="JACIBV010000001">
    <property type="protein sequence ID" value="MBB3725581.1"/>
    <property type="molecule type" value="Genomic_DNA"/>
</dbReference>
<proteinExistence type="predicted"/>
<reference evidence="1 2" key="1">
    <citation type="submission" date="2020-08" db="EMBL/GenBank/DDBJ databases">
        <title>Sequencing the genomes of 1000 actinobacteria strains.</title>
        <authorList>
            <person name="Klenk H.-P."/>
        </authorList>
    </citation>
    <scope>NUCLEOTIDE SEQUENCE [LARGE SCALE GENOMIC DNA]</scope>
    <source>
        <strain evidence="1 2">DSM 44320</strain>
    </source>
</reference>
<dbReference type="AlphaFoldDB" id="A0A7W5UVS5"/>
<name>A0A7W5UVS5_9ACTN</name>
<dbReference type="InterPro" id="IPR008922">
    <property type="entry name" value="Di-copper_centre_dom_sf"/>
</dbReference>
<dbReference type="GeneID" id="95388003"/>
<keyword evidence="2" id="KW-1185">Reference proteome</keyword>
<protein>
    <submittedName>
        <fullName evidence="1">Uncharacterized protein</fullName>
    </submittedName>
</protein>
<accession>A0A7W5UVS5</accession>
<sequence>MQAEDLTGYYTYRSFLNHPAPVDDFNKLRFGEAELYLSVQQDRSITGTLSFPAAPGADRKDVMDITGEILDWSTARFRLTGKGRPKTGIADFHYEYDGVLSRTWEMGVEQRHSLTGTVLRAKNHGSGSNLARAGVTASFAAVKRNFPAPREVPGVALLPEALSMLTTRVHRLRHTTWHLLRSVWRGPLTDVDRKEIAELGWGIDRPPFNHKGLDLANGAGEDFLFMHRRMIRMVNEIYERSGVPVIRGWAAIPGADAPQYVYLEKDDPARPGEKIMQYDAARSGFMVPPADAELLATFPEASRPTMKLLKSPNYLSFAMRALERTYTSPLELSRLSLGALGNLLEFTIHNQMHMRWASIPRDAQGKVALRGDFDFDEKWDDPSYDYLGDFYSSHLNPLFWRLHGWVDNRIQDWFDAHEAVAPGEIERIDHKGVAWFKPGKWVAVAEPFDWPESEHDHHGDHGHGDEHAVAVMLKVLKIVQRAQEPTVEEGPAAELRERLMQQPPLNVMSFLRWIDVPAE</sequence>
<gene>
    <name evidence="1" type="ORF">FHR33_001441</name>
</gene>
<evidence type="ECO:0000313" key="1">
    <source>
        <dbReference type="EMBL" id="MBB3725581.1"/>
    </source>
</evidence>
<organism evidence="1 2">
    <name type="scientific">Nonomuraea dietziae</name>
    <dbReference type="NCBI Taxonomy" id="65515"/>
    <lineage>
        <taxon>Bacteria</taxon>
        <taxon>Bacillati</taxon>
        <taxon>Actinomycetota</taxon>
        <taxon>Actinomycetes</taxon>
        <taxon>Streptosporangiales</taxon>
        <taxon>Streptosporangiaceae</taxon>
        <taxon>Nonomuraea</taxon>
    </lineage>
</organism>
<comment type="caution">
    <text evidence="1">The sequence shown here is derived from an EMBL/GenBank/DDBJ whole genome shotgun (WGS) entry which is preliminary data.</text>
</comment>
<dbReference type="SUPFAM" id="SSF48056">
    <property type="entry name" value="Di-copper centre-containing domain"/>
    <property type="match status" value="1"/>
</dbReference>
<dbReference type="RefSeq" id="WP_183645123.1">
    <property type="nucleotide sequence ID" value="NZ_JACIBV010000001.1"/>
</dbReference>
<dbReference type="Proteomes" id="UP000579945">
    <property type="component" value="Unassembled WGS sequence"/>
</dbReference>